<proteinExistence type="predicted"/>
<name>A0A0D0API7_9AGAM</name>
<dbReference type="AlphaFoldDB" id="A0A0D0API7"/>
<evidence type="ECO:0000313" key="1">
    <source>
        <dbReference type="EMBL" id="KIK39899.1"/>
    </source>
</evidence>
<organism evidence="1 2">
    <name type="scientific">Suillus luteus UH-Slu-Lm8-n1</name>
    <dbReference type="NCBI Taxonomy" id="930992"/>
    <lineage>
        <taxon>Eukaryota</taxon>
        <taxon>Fungi</taxon>
        <taxon>Dikarya</taxon>
        <taxon>Basidiomycota</taxon>
        <taxon>Agaricomycotina</taxon>
        <taxon>Agaricomycetes</taxon>
        <taxon>Agaricomycetidae</taxon>
        <taxon>Boletales</taxon>
        <taxon>Suillineae</taxon>
        <taxon>Suillaceae</taxon>
        <taxon>Suillus</taxon>
    </lineage>
</organism>
<dbReference type="InParanoid" id="A0A0D0API7"/>
<dbReference type="HOGENOM" id="CLU_2905663_0_0_1"/>
<reference evidence="1 2" key="1">
    <citation type="submission" date="2014-04" db="EMBL/GenBank/DDBJ databases">
        <authorList>
            <consortium name="DOE Joint Genome Institute"/>
            <person name="Kuo A."/>
            <person name="Ruytinx J."/>
            <person name="Rineau F."/>
            <person name="Colpaert J."/>
            <person name="Kohler A."/>
            <person name="Nagy L.G."/>
            <person name="Floudas D."/>
            <person name="Copeland A."/>
            <person name="Barry K.W."/>
            <person name="Cichocki N."/>
            <person name="Veneault-Fourrey C."/>
            <person name="LaButti K."/>
            <person name="Lindquist E.A."/>
            <person name="Lipzen A."/>
            <person name="Lundell T."/>
            <person name="Morin E."/>
            <person name="Murat C."/>
            <person name="Sun H."/>
            <person name="Tunlid A."/>
            <person name="Henrissat B."/>
            <person name="Grigoriev I.V."/>
            <person name="Hibbett D.S."/>
            <person name="Martin F."/>
            <person name="Nordberg H.P."/>
            <person name="Cantor M.N."/>
            <person name="Hua S.X."/>
        </authorList>
    </citation>
    <scope>NUCLEOTIDE SEQUENCE [LARGE SCALE GENOMIC DNA]</scope>
    <source>
        <strain evidence="1 2">UH-Slu-Lm8-n1</strain>
    </source>
</reference>
<gene>
    <name evidence="1" type="ORF">CY34DRAFT_807747</name>
</gene>
<dbReference type="EMBL" id="KN835324">
    <property type="protein sequence ID" value="KIK39899.1"/>
    <property type="molecule type" value="Genomic_DNA"/>
</dbReference>
<reference evidence="2" key="2">
    <citation type="submission" date="2015-01" db="EMBL/GenBank/DDBJ databases">
        <title>Evolutionary Origins and Diversification of the Mycorrhizal Mutualists.</title>
        <authorList>
            <consortium name="DOE Joint Genome Institute"/>
            <consortium name="Mycorrhizal Genomics Consortium"/>
            <person name="Kohler A."/>
            <person name="Kuo A."/>
            <person name="Nagy L.G."/>
            <person name="Floudas D."/>
            <person name="Copeland A."/>
            <person name="Barry K.W."/>
            <person name="Cichocki N."/>
            <person name="Veneault-Fourrey C."/>
            <person name="LaButti K."/>
            <person name="Lindquist E.A."/>
            <person name="Lipzen A."/>
            <person name="Lundell T."/>
            <person name="Morin E."/>
            <person name="Murat C."/>
            <person name="Riley R."/>
            <person name="Ohm R."/>
            <person name="Sun H."/>
            <person name="Tunlid A."/>
            <person name="Henrissat B."/>
            <person name="Grigoriev I.V."/>
            <person name="Hibbett D.S."/>
            <person name="Martin F."/>
        </authorList>
    </citation>
    <scope>NUCLEOTIDE SEQUENCE [LARGE SCALE GENOMIC DNA]</scope>
    <source>
        <strain evidence="2">UH-Slu-Lm8-n1</strain>
    </source>
</reference>
<sequence length="62" mass="7049">MVVRERFSACFSRSICLSPLVLPTHPQTMQQVLSCLQDQTPFFNARARVVKASRVANILETR</sequence>
<dbReference type="Proteomes" id="UP000054485">
    <property type="component" value="Unassembled WGS sequence"/>
</dbReference>
<keyword evidence="2" id="KW-1185">Reference proteome</keyword>
<evidence type="ECO:0000313" key="2">
    <source>
        <dbReference type="Proteomes" id="UP000054485"/>
    </source>
</evidence>
<accession>A0A0D0API7</accession>
<protein>
    <submittedName>
        <fullName evidence="1">Uncharacterized protein</fullName>
    </submittedName>
</protein>